<keyword evidence="3" id="KW-1185">Reference proteome</keyword>
<reference evidence="1" key="2">
    <citation type="submission" date="2008-07" db="EMBL/GenBank/DDBJ databases">
        <authorList>
            <person name="Genoscope - CEA"/>
        </authorList>
    </citation>
    <scope>NUCLEOTIDE SEQUENCE</scope>
    <source>
        <strain evidence="1">S mat+</strain>
    </source>
</reference>
<dbReference type="KEGG" id="pan:PODANSg3301"/>
<evidence type="ECO:0000313" key="3">
    <source>
        <dbReference type="Proteomes" id="UP000001197"/>
    </source>
</evidence>
<dbReference type="EMBL" id="FO904939">
    <property type="protein sequence ID" value="CDP28681.1"/>
    <property type="molecule type" value="Genomic_DNA"/>
</dbReference>
<reference evidence="1 3" key="1">
    <citation type="journal article" date="2008" name="Genome Biol.">
        <title>The genome sequence of the model ascomycete fungus Podospora anserina.</title>
        <authorList>
            <person name="Espagne E."/>
            <person name="Lespinet O."/>
            <person name="Malagnac F."/>
            <person name="Da Silva C."/>
            <person name="Jaillon O."/>
            <person name="Porcel B.M."/>
            <person name="Couloux A."/>
            <person name="Aury J.-M."/>
            <person name="Segurens B."/>
            <person name="Poulain J."/>
            <person name="Anthouard V."/>
            <person name="Grossetete S."/>
            <person name="Khalili H."/>
            <person name="Coppin E."/>
            <person name="Dequard-Chablat M."/>
            <person name="Picard M."/>
            <person name="Contamine V."/>
            <person name="Arnaise S."/>
            <person name="Bourdais A."/>
            <person name="Berteaux-Lecellier V."/>
            <person name="Gautheret D."/>
            <person name="de Vries R.P."/>
            <person name="Battaglia E."/>
            <person name="Coutinho P.M."/>
            <person name="Danchin E.G.J."/>
            <person name="Henrissat B."/>
            <person name="El Khoury R."/>
            <person name="Sainsard-Chanet A."/>
            <person name="Boivin A."/>
            <person name="Pinan-Lucarre B."/>
            <person name="Sellem C.H."/>
            <person name="Debuchy R."/>
            <person name="Wincker P."/>
            <person name="Weissenbach J."/>
            <person name="Silar P."/>
        </authorList>
    </citation>
    <scope>NUCLEOTIDE SEQUENCE [LARGE SCALE GENOMIC DNA]</scope>
    <source>
        <strain evidence="3">S / ATCC MYA-4624 / DSM 980 / FGSC 10383</strain>
        <strain evidence="1">S mat+</strain>
    </source>
</reference>
<evidence type="ECO:0000313" key="1">
    <source>
        <dbReference type="EMBL" id="CAP66939.1"/>
    </source>
</evidence>
<evidence type="ECO:0000313" key="2">
    <source>
        <dbReference type="EMBL" id="CDP28681.1"/>
    </source>
</evidence>
<gene>
    <name evidence="1" type="ORF">PODANS_4_5760</name>
</gene>
<reference evidence="3" key="3">
    <citation type="journal article" date="2014" name="Genetics">
        <title>Maintaining two mating types: Structure of the mating type locus and its role in heterokaryosis in Podospora anserina.</title>
        <authorList>
            <person name="Grognet P."/>
            <person name="Bidard F."/>
            <person name="Kuchly C."/>
            <person name="Tong L.C.H."/>
            <person name="Coppin E."/>
            <person name="Benkhali J.A."/>
            <person name="Couloux A."/>
            <person name="Wincker P."/>
            <person name="Debuchy R."/>
            <person name="Silar P."/>
        </authorList>
    </citation>
    <scope>GENOME REANNOTATION</scope>
    <source>
        <strain evidence="3">S / ATCC MYA-4624 / DSM 980 / FGSC 10383</strain>
    </source>
</reference>
<protein>
    <submittedName>
        <fullName evidence="1">Podospora anserina S mat+ genomic DNA chromosome 4, supercontig 4</fullName>
    </submittedName>
</protein>
<dbReference type="VEuPathDB" id="FungiDB:PODANS_4_5760"/>
<reference evidence="2" key="4">
    <citation type="submission" date="2015-04" db="EMBL/GenBank/DDBJ databases">
        <title>Maintaining two mating types: Structure of the mating type locus and its role in heterokaryosis in Podospora anserina.</title>
        <authorList>
            <person name="Grognet P."/>
            <person name="Bidard F."/>
            <person name="Kuchly C."/>
            <person name="Chan Ho Tong L."/>
            <person name="Coppin E."/>
            <person name="Ait Benkhali J."/>
            <person name="Couloux A."/>
            <person name="Wincker P."/>
            <person name="Debuchy R."/>
            <person name="Silar P."/>
        </authorList>
    </citation>
    <scope>NUCLEOTIDE SEQUENCE</scope>
</reference>
<name>B2AQ00_PODAN</name>
<organism evidence="1">
    <name type="scientific">Podospora anserina (strain S / ATCC MYA-4624 / DSM 980 / FGSC 10383)</name>
    <name type="common">Pleurage anserina</name>
    <dbReference type="NCBI Taxonomy" id="515849"/>
    <lineage>
        <taxon>Eukaryota</taxon>
        <taxon>Fungi</taxon>
        <taxon>Dikarya</taxon>
        <taxon>Ascomycota</taxon>
        <taxon>Pezizomycotina</taxon>
        <taxon>Sordariomycetes</taxon>
        <taxon>Sordariomycetidae</taxon>
        <taxon>Sordariales</taxon>
        <taxon>Podosporaceae</taxon>
        <taxon>Podospora</taxon>
        <taxon>Podospora anserina</taxon>
    </lineage>
</organism>
<dbReference type="Proteomes" id="UP000001197">
    <property type="component" value="Chromosome 4"/>
</dbReference>
<dbReference type="EMBL" id="CU633895">
    <property type="protein sequence ID" value="CAP66939.1"/>
    <property type="molecule type" value="Genomic_DNA"/>
</dbReference>
<dbReference type="GeneID" id="6190657"/>
<sequence>MGSRCTWYGIGAVSNESKTFTAVKLSSVKGNIGLPVVMSLFLLDVVGMLTVHRGHIFVHVVSDLGHLILGGVSLIDGLIPLCLDLIVKPGELSKTAAQLLLGLGSLRNSRIPLLLHFGVLVGEVGFAGLKSLLQAGDLSEGRIPLLLYFSVLAGEFGFSGLKFHLQAGDLGEGRIPLLLYFDVLAGEVGFAGLESLLQAGDLDESRVSLLLQLGNLLVEVAGIGGLERLSGLVSLLAHLVVPLDSTGASILVRLLALGDLLECGLLFLLQGVPLLRRLVILPGEVGTSGLESLVALSGFLERSVLLASHLGQLTLQPSHFTLAGGRGGLFADLGGLKLGSEDLELLSSQRLVTFCELGREFSDESCQRTMFKSALRRSSTSRLASALDS</sequence>
<accession>B2AQ00</accession>
<dbReference type="RefSeq" id="XP_001906273.1">
    <property type="nucleotide sequence ID" value="XM_001906238.1"/>
</dbReference>
<dbReference type="AlphaFoldDB" id="B2AQ00"/>
<proteinExistence type="predicted"/>
<dbReference type="HOGENOM" id="CLU_710031_0_0_1"/>